<dbReference type="PANTHER" id="PTHR32494:SF5">
    <property type="entry name" value="ALLANTOATE AMIDOHYDROLASE"/>
    <property type="match status" value="1"/>
</dbReference>
<dbReference type="Proteomes" id="UP000190285">
    <property type="component" value="Unassembled WGS sequence"/>
</dbReference>
<name>A0A1T5LZW4_9FIRM</name>
<feature type="binding site" evidence="3">
    <location>
        <position position="191"/>
    </location>
    <ligand>
        <name>Zn(2+)</name>
        <dbReference type="ChEBI" id="CHEBI:29105"/>
        <label>1</label>
    </ligand>
</feature>
<dbReference type="EMBL" id="FUZT01000009">
    <property type="protein sequence ID" value="SKC81334.1"/>
    <property type="molecule type" value="Genomic_DNA"/>
</dbReference>
<accession>A0A1T5LZW4</accession>
<evidence type="ECO:0000256" key="1">
    <source>
        <dbReference type="ARBA" id="ARBA00006153"/>
    </source>
</evidence>
<keyword evidence="3" id="KW-0862">Zinc</keyword>
<dbReference type="OrthoDB" id="9808195at2"/>
<feature type="binding site" evidence="3">
    <location>
        <position position="80"/>
    </location>
    <ligand>
        <name>Zn(2+)</name>
        <dbReference type="ChEBI" id="CHEBI:29105"/>
        <label>1</label>
    </ligand>
</feature>
<dbReference type="NCBIfam" id="TIGR01879">
    <property type="entry name" value="hydantase"/>
    <property type="match status" value="1"/>
</dbReference>
<dbReference type="RefSeq" id="WP_079493441.1">
    <property type="nucleotide sequence ID" value="NZ_FUZT01000009.1"/>
</dbReference>
<dbReference type="InterPro" id="IPR011650">
    <property type="entry name" value="Peptidase_M20_dimer"/>
</dbReference>
<dbReference type="PANTHER" id="PTHR32494">
    <property type="entry name" value="ALLANTOATE DEIMINASE-RELATED"/>
    <property type="match status" value="1"/>
</dbReference>
<organism evidence="5 6">
    <name type="scientific">Maledivibacter halophilus</name>
    <dbReference type="NCBI Taxonomy" id="36842"/>
    <lineage>
        <taxon>Bacteria</taxon>
        <taxon>Bacillati</taxon>
        <taxon>Bacillota</taxon>
        <taxon>Clostridia</taxon>
        <taxon>Peptostreptococcales</taxon>
        <taxon>Caminicellaceae</taxon>
        <taxon>Maledivibacter</taxon>
    </lineage>
</organism>
<dbReference type="Pfam" id="PF07687">
    <property type="entry name" value="M20_dimer"/>
    <property type="match status" value="1"/>
</dbReference>
<dbReference type="STRING" id="36842.SAMN02194393_03598"/>
<dbReference type="CDD" id="cd03884">
    <property type="entry name" value="M20_bAS"/>
    <property type="match status" value="1"/>
</dbReference>
<comment type="similarity">
    <text evidence="1">Belongs to the peptidase M20 family.</text>
</comment>
<dbReference type="NCBIfam" id="NF006771">
    <property type="entry name" value="PRK09290.1-5"/>
    <property type="match status" value="1"/>
</dbReference>
<feature type="binding site" evidence="3">
    <location>
        <position position="91"/>
    </location>
    <ligand>
        <name>Zn(2+)</name>
        <dbReference type="ChEBI" id="CHEBI:29105"/>
        <label>1</label>
    </ligand>
</feature>
<dbReference type="Pfam" id="PF01546">
    <property type="entry name" value="Peptidase_M20"/>
    <property type="match status" value="1"/>
</dbReference>
<protein>
    <submittedName>
        <fullName evidence="5">Allantoate deiminase</fullName>
    </submittedName>
</protein>
<feature type="binding site" evidence="3">
    <location>
        <position position="383"/>
    </location>
    <ligand>
        <name>Zn(2+)</name>
        <dbReference type="ChEBI" id="CHEBI:29105"/>
        <label>2</label>
    </ligand>
</feature>
<dbReference type="AlphaFoldDB" id="A0A1T5LZW4"/>
<evidence type="ECO:0000256" key="2">
    <source>
        <dbReference type="ARBA" id="ARBA00022801"/>
    </source>
</evidence>
<dbReference type="SUPFAM" id="SSF55031">
    <property type="entry name" value="Bacterial exopeptidase dimerisation domain"/>
    <property type="match status" value="1"/>
</dbReference>
<dbReference type="SUPFAM" id="SSF53187">
    <property type="entry name" value="Zn-dependent exopeptidases"/>
    <property type="match status" value="1"/>
</dbReference>
<sequence length="412" mass="45035">MKTNLNRIKKDIEELSKFNATPGQGLTRFSLTEEDRGARNYIKNELLKLGLEVYEDPAGSIFGRKKGSDDDLPVIMIGSHFDSVKNGGNFDGPAGVIMALEVMRVLTENNVKTKYPIEFVGMIEEEGGRFGSGVFGSRAMAGSVSIEELNNNKDNEGISMAEAFKEFGFNPDDINNAKRNPEDIKAFIELHIEQGPVLENREKDLGIVDFIVGLYNLKVTIKGRPDHAGTTPMNMRADALVAASKIISHIPNYAIEAGKGTVATVGALSVKPGAANIVPGEAQFTIDIRSKNKSCIEEVKNKVIELIQKETDASGLDVIIEEMLDVKPVKMSEEIIKSFEKNADSKGFSYIKMLSGAGHDAMVMAGITDVGLIFVPSKDGRSHCPEEWTDYEDLQKGIEVVYNTILDLGEVL</sequence>
<evidence type="ECO:0000313" key="5">
    <source>
        <dbReference type="EMBL" id="SKC81334.1"/>
    </source>
</evidence>
<evidence type="ECO:0000259" key="4">
    <source>
        <dbReference type="Pfam" id="PF07687"/>
    </source>
</evidence>
<dbReference type="Gene3D" id="3.40.630.10">
    <property type="entry name" value="Zn peptidases"/>
    <property type="match status" value="1"/>
</dbReference>
<comment type="cofactor">
    <cofactor evidence="3">
        <name>Zn(2+)</name>
        <dbReference type="ChEBI" id="CHEBI:29105"/>
    </cofactor>
    <text evidence="3">Binds 2 Zn(2+) ions per subunit.</text>
</comment>
<gene>
    <name evidence="5" type="ORF">SAMN02194393_03598</name>
</gene>
<proteinExistence type="inferred from homology"/>
<evidence type="ECO:0000313" key="6">
    <source>
        <dbReference type="Proteomes" id="UP000190285"/>
    </source>
</evidence>
<dbReference type="Gene3D" id="3.30.70.360">
    <property type="match status" value="1"/>
</dbReference>
<evidence type="ECO:0000256" key="3">
    <source>
        <dbReference type="PIRSR" id="PIRSR001235-1"/>
    </source>
</evidence>
<reference evidence="5 6" key="1">
    <citation type="submission" date="2017-02" db="EMBL/GenBank/DDBJ databases">
        <authorList>
            <person name="Peterson S.W."/>
        </authorList>
    </citation>
    <scope>NUCLEOTIDE SEQUENCE [LARGE SCALE GENOMIC DNA]</scope>
    <source>
        <strain evidence="5 6">M1</strain>
    </source>
</reference>
<dbReference type="GO" id="GO:0016813">
    <property type="term" value="F:hydrolase activity, acting on carbon-nitrogen (but not peptide) bonds, in linear amidines"/>
    <property type="evidence" value="ECO:0007669"/>
    <property type="project" value="InterPro"/>
</dbReference>
<dbReference type="InterPro" id="IPR036264">
    <property type="entry name" value="Bact_exopeptidase_dim_dom"/>
</dbReference>
<dbReference type="InterPro" id="IPR010158">
    <property type="entry name" value="Amidase_Cbmase"/>
</dbReference>
<keyword evidence="6" id="KW-1185">Reference proteome</keyword>
<keyword evidence="2" id="KW-0378">Hydrolase</keyword>
<dbReference type="PIRSF" id="PIRSF001235">
    <property type="entry name" value="Amidase_carbamoylase"/>
    <property type="match status" value="1"/>
</dbReference>
<keyword evidence="3" id="KW-0479">Metal-binding</keyword>
<feature type="binding site" evidence="3">
    <location>
        <position position="126"/>
    </location>
    <ligand>
        <name>Zn(2+)</name>
        <dbReference type="ChEBI" id="CHEBI:29105"/>
        <label>2</label>
    </ligand>
</feature>
<feature type="domain" description="Peptidase M20 dimerisation" evidence="4">
    <location>
        <begin position="213"/>
        <end position="311"/>
    </location>
</feature>
<feature type="binding site" evidence="3">
    <location>
        <position position="91"/>
    </location>
    <ligand>
        <name>Zn(2+)</name>
        <dbReference type="ChEBI" id="CHEBI:29105"/>
        <label>2</label>
    </ligand>
</feature>
<dbReference type="GO" id="GO:0046872">
    <property type="term" value="F:metal ion binding"/>
    <property type="evidence" value="ECO:0007669"/>
    <property type="project" value="UniProtKB-KW"/>
</dbReference>
<dbReference type="InterPro" id="IPR002933">
    <property type="entry name" value="Peptidase_M20"/>
</dbReference>